<dbReference type="PANTHER" id="PTHR10291:SF43">
    <property type="entry name" value="DEHYDRODOLICHYL DIPHOSPHATE SYNTHASE COMPLEX SUBUNIT DHDDS"/>
    <property type="match status" value="1"/>
</dbReference>
<feature type="binding site" evidence="3">
    <location>
        <position position="83"/>
    </location>
    <ligand>
        <name>substrate</name>
    </ligand>
</feature>
<comment type="caution">
    <text evidence="3">Lacks conserved residue(s) required for the propagation of feature annotation.</text>
</comment>
<feature type="binding site" evidence="3">
    <location>
        <begin position="77"/>
        <end position="79"/>
    </location>
    <ligand>
        <name>substrate</name>
    </ligand>
</feature>
<keyword evidence="3" id="KW-0460">Magnesium</keyword>
<sequence>MMRLLYWLYERLLRHQVRQHPAPHHVGIILDGNRRFARERGYSDPRAAYELGAEKLDDVLAWCIDLEIRAVTLWVFSIDNMRRPPAEVSAIMAAVEKKIAALAEDPSILSRGVRLRAAGRLDLLPVSTADVIREATERTAGNEALTVTIAIAYGGREEIVDAVRNLVRQKRQQGVDLDTILDELSPAAIDEYLYTAGLPDLDLIIRTSGEVRLSGFLLWQSASSELYFSDVNWPEFRKLDFLRAVRAYQRRRRRFGK</sequence>
<comment type="cofactor">
    <cofactor evidence="3">
        <name>Mg(2+)</name>
        <dbReference type="ChEBI" id="CHEBI:18420"/>
    </cofactor>
    <text evidence="3">Binds 2 magnesium ions per subunit.</text>
</comment>
<dbReference type="PANTHER" id="PTHR10291">
    <property type="entry name" value="DEHYDRODOLICHYL DIPHOSPHATE SYNTHASE FAMILY MEMBER"/>
    <property type="match status" value="1"/>
</dbReference>
<evidence type="ECO:0000313" key="4">
    <source>
        <dbReference type="EMBL" id="MDX8478911.1"/>
    </source>
</evidence>
<proteinExistence type="inferred from homology"/>
<feature type="binding site" evidence="3">
    <location>
        <position position="31"/>
    </location>
    <ligand>
        <name>Mg(2+)</name>
        <dbReference type="ChEBI" id="CHEBI:18420"/>
    </ligand>
</feature>
<evidence type="ECO:0000313" key="5">
    <source>
        <dbReference type="Proteomes" id="UP001287059"/>
    </source>
</evidence>
<gene>
    <name evidence="4" type="primary">uppS</name>
    <name evidence="4" type="ORF">RFN28_10525</name>
</gene>
<keyword evidence="5" id="KW-1185">Reference proteome</keyword>
<protein>
    <recommendedName>
        <fullName evidence="3">Isoprenyl transferase</fullName>
        <ecNumber evidence="3">2.5.1.-</ecNumber>
    </recommendedName>
</protein>
<evidence type="ECO:0000256" key="3">
    <source>
        <dbReference type="HAMAP-Rule" id="MF_01139"/>
    </source>
</evidence>
<keyword evidence="1 3" id="KW-0808">Transferase</keyword>
<feature type="binding site" evidence="3">
    <location>
        <position position="225"/>
    </location>
    <ligand>
        <name>Mg(2+)</name>
        <dbReference type="ChEBI" id="CHEBI:18420"/>
    </ligand>
</feature>
<dbReference type="CDD" id="cd00475">
    <property type="entry name" value="Cis_IPPS"/>
    <property type="match status" value="1"/>
</dbReference>
<feature type="binding site" evidence="3">
    <location>
        <position position="36"/>
    </location>
    <ligand>
        <name>substrate</name>
    </ligand>
</feature>
<feature type="binding site" evidence="3">
    <location>
        <begin position="32"/>
        <end position="35"/>
    </location>
    <ligand>
        <name>substrate</name>
    </ligand>
</feature>
<keyword evidence="3" id="KW-0479">Metal-binding</keyword>
<feature type="binding site" evidence="3">
    <location>
        <position position="46"/>
    </location>
    <ligand>
        <name>substrate</name>
    </ligand>
</feature>
<reference evidence="4 5" key="1">
    <citation type="submission" date="2023-08" db="EMBL/GenBank/DDBJ databases">
        <title>Implementing the SeqCode for naming new Mesorhizobium species isolated from Vachellia karroo root nodules.</title>
        <authorList>
            <person name="Van Lill M."/>
        </authorList>
    </citation>
    <scope>NUCLEOTIDE SEQUENCE [LARGE SCALE GENOMIC DNA]</scope>
    <source>
        <strain evidence="4 5">VK24D</strain>
    </source>
</reference>
<dbReference type="InterPro" id="IPR018520">
    <property type="entry name" value="UPP_synth-like_CS"/>
</dbReference>
<evidence type="ECO:0000256" key="1">
    <source>
        <dbReference type="ARBA" id="ARBA00022679"/>
    </source>
</evidence>
<feature type="binding site" evidence="3">
    <location>
        <position position="206"/>
    </location>
    <ligand>
        <name>substrate</name>
    </ligand>
</feature>
<comment type="similarity">
    <text evidence="2">Belongs to the UPP synthase family. Z-FPP synthase subfamily.</text>
</comment>
<feature type="active site" evidence="3">
    <location>
        <position position="31"/>
    </location>
</feature>
<dbReference type="RefSeq" id="WP_320287273.1">
    <property type="nucleotide sequence ID" value="NZ_JAVIIW010000009.1"/>
</dbReference>
<dbReference type="PROSITE" id="PS01066">
    <property type="entry name" value="UPP_SYNTHASE"/>
    <property type="match status" value="1"/>
</dbReference>
<dbReference type="EC" id="2.5.1.-" evidence="3"/>
<evidence type="ECO:0000256" key="2">
    <source>
        <dbReference type="ARBA" id="ARBA00038453"/>
    </source>
</evidence>
<dbReference type="Gene3D" id="3.40.1180.10">
    <property type="entry name" value="Decaprenyl diphosphate synthase-like"/>
    <property type="match status" value="1"/>
</dbReference>
<comment type="caution">
    <text evidence="4">The sequence shown here is derived from an EMBL/GenBank/DDBJ whole genome shotgun (WGS) entry which is preliminary data.</text>
</comment>
<dbReference type="EMBL" id="JAVIIW010000009">
    <property type="protein sequence ID" value="MDX8478911.1"/>
    <property type="molecule type" value="Genomic_DNA"/>
</dbReference>
<dbReference type="Proteomes" id="UP001287059">
    <property type="component" value="Unassembled WGS sequence"/>
</dbReference>
<feature type="active site" description="Proton acceptor" evidence="3">
    <location>
        <position position="80"/>
    </location>
</feature>
<dbReference type="HAMAP" id="MF_01139">
    <property type="entry name" value="ISPT"/>
    <property type="match status" value="1"/>
</dbReference>
<dbReference type="GO" id="GO:0016740">
    <property type="term" value="F:transferase activity"/>
    <property type="evidence" value="ECO:0007669"/>
    <property type="project" value="UniProtKB-KW"/>
</dbReference>
<feature type="binding site" evidence="3">
    <location>
        <begin position="212"/>
        <end position="214"/>
    </location>
    <ligand>
        <name>substrate</name>
    </ligand>
</feature>
<name>A0ABU4XWV1_9HYPH</name>
<dbReference type="Pfam" id="PF01255">
    <property type="entry name" value="Prenyltransf"/>
    <property type="match status" value="1"/>
</dbReference>
<comment type="function">
    <text evidence="3">Catalyzes the condensation of isopentenyl diphosphate (IPP) with allylic pyrophosphates generating different type of terpenoids.</text>
</comment>
<accession>A0ABU4XWV1</accession>
<comment type="subunit">
    <text evidence="3">Homodimer.</text>
</comment>
<dbReference type="InterPro" id="IPR036424">
    <property type="entry name" value="UPP_synth-like_sf"/>
</dbReference>
<dbReference type="InterPro" id="IPR001441">
    <property type="entry name" value="UPP_synth-like"/>
</dbReference>
<dbReference type="NCBIfam" id="TIGR00055">
    <property type="entry name" value="uppS"/>
    <property type="match status" value="1"/>
</dbReference>
<organism evidence="4 5">
    <name type="scientific">Mesorhizobium album</name>
    <dbReference type="NCBI Taxonomy" id="3072314"/>
    <lineage>
        <taxon>Bacteria</taxon>
        <taxon>Pseudomonadati</taxon>
        <taxon>Pseudomonadota</taxon>
        <taxon>Alphaproteobacteria</taxon>
        <taxon>Hyphomicrobiales</taxon>
        <taxon>Phyllobacteriaceae</taxon>
        <taxon>Mesorhizobium</taxon>
    </lineage>
</organism>
<dbReference type="SUPFAM" id="SSF64005">
    <property type="entry name" value="Undecaprenyl diphosphate synthase"/>
    <property type="match status" value="1"/>
</dbReference>